<accession>A0A151ACP0</accession>
<evidence type="ECO:0000313" key="1">
    <source>
        <dbReference type="EMBL" id="KYH25262.1"/>
    </source>
</evidence>
<proteinExistence type="predicted"/>
<comment type="caution">
    <text evidence="1">The sequence shown here is derived from an EMBL/GenBank/DDBJ whole genome shotgun (WGS) entry which is preliminary data.</text>
</comment>
<dbReference type="PATRIC" id="fig|1008153.3.peg.2700"/>
<protein>
    <submittedName>
        <fullName evidence="1">Uncharacterized protein</fullName>
    </submittedName>
</protein>
<organism evidence="1 2">
    <name type="scientific">Halalkalicoccus paucihalophilus</name>
    <dbReference type="NCBI Taxonomy" id="1008153"/>
    <lineage>
        <taxon>Archaea</taxon>
        <taxon>Methanobacteriati</taxon>
        <taxon>Methanobacteriota</taxon>
        <taxon>Stenosarchaea group</taxon>
        <taxon>Halobacteria</taxon>
        <taxon>Halobacteriales</taxon>
        <taxon>Halococcaceae</taxon>
        <taxon>Halalkalicoccus</taxon>
    </lineage>
</organism>
<name>A0A151ACP0_9EURY</name>
<dbReference type="AlphaFoldDB" id="A0A151ACP0"/>
<evidence type="ECO:0000313" key="2">
    <source>
        <dbReference type="Proteomes" id="UP000075321"/>
    </source>
</evidence>
<dbReference type="Proteomes" id="UP000075321">
    <property type="component" value="Unassembled WGS sequence"/>
</dbReference>
<dbReference type="OrthoDB" id="381311at2157"/>
<gene>
    <name evidence="1" type="ORF">HAPAU_26470</name>
</gene>
<dbReference type="RefSeq" id="WP_169802655.1">
    <property type="nucleotide sequence ID" value="NZ_LTAZ01000006.1"/>
</dbReference>
<reference evidence="1 2" key="1">
    <citation type="submission" date="2016-02" db="EMBL/GenBank/DDBJ databases">
        <title>Genome sequence of Halalkalicoccus paucihalophilus DSM 24557.</title>
        <authorList>
            <person name="Poehlein A."/>
            <person name="Daniel R."/>
        </authorList>
    </citation>
    <scope>NUCLEOTIDE SEQUENCE [LARGE SCALE GENOMIC DNA]</scope>
    <source>
        <strain evidence="1 2">DSM 24557</strain>
    </source>
</reference>
<sequence length="57" mass="6472">MSTKSFPTRVTEAKSLLEEAAAGAPEDLRAERMANLQEAIEFLRRLETSFQNERTDD</sequence>
<keyword evidence="2" id="KW-1185">Reference proteome</keyword>
<dbReference type="EMBL" id="LTAZ01000006">
    <property type="protein sequence ID" value="KYH25262.1"/>
    <property type="molecule type" value="Genomic_DNA"/>
</dbReference>